<keyword evidence="7" id="KW-0031">Aminopeptidase</keyword>
<dbReference type="GO" id="GO:0008235">
    <property type="term" value="F:metalloexopeptidase activity"/>
    <property type="evidence" value="ECO:0007669"/>
    <property type="project" value="UniProtKB-ARBA"/>
</dbReference>
<dbReference type="Gene3D" id="3.90.230.10">
    <property type="entry name" value="Creatinase/methionine aminopeptidase superfamily"/>
    <property type="match status" value="1"/>
</dbReference>
<evidence type="ECO:0000259" key="5">
    <source>
        <dbReference type="Pfam" id="PF00557"/>
    </source>
</evidence>
<keyword evidence="4" id="KW-0378">Hydrolase</keyword>
<organism evidence="7 8">
    <name type="scientific">Alicyclobacillus macrosporangiidus</name>
    <dbReference type="NCBI Taxonomy" id="392015"/>
    <lineage>
        <taxon>Bacteria</taxon>
        <taxon>Bacillati</taxon>
        <taxon>Bacillota</taxon>
        <taxon>Bacilli</taxon>
        <taxon>Bacillales</taxon>
        <taxon>Alicyclobacillaceae</taxon>
        <taxon>Alicyclobacillus</taxon>
    </lineage>
</organism>
<keyword evidence="3" id="KW-0479">Metal-binding</keyword>
<evidence type="ECO:0000313" key="8">
    <source>
        <dbReference type="Proteomes" id="UP000183508"/>
    </source>
</evidence>
<sequence>MSGRLDRLRAEMAARGLDAMLVSSPENRRYVSGFTGTSANVLVTVDRALVITDFRYTQQAKAQCAGFEVVQQQASHGGAFLELLAELVQSLGVKAVGFEQDYLTYGEVERYRTLEKTVPGFTWVPVSGVVERLRIVKDEAEIAILEEAARIADEAFEHVLGVLRPGLTEREVALELEIQMRKRGASGAAFDTIVASGWRSAMPHGVASDKVLEMGDLVTMDFGALYQGYCSDLTRTVVIGKANPRQREIYERVLEAQRLALAAVRPGITGRELDAVARDALARHGLAEAFGHSLGHGIGLAIHEDPRISKTGEDVLEPGMVITIEPGVYLPEWGGVRIEEDVVVTPNGGRVLTHSAKDTLIEV</sequence>
<dbReference type="SUPFAM" id="SSF53092">
    <property type="entry name" value="Creatinase/prolidase N-terminal domain"/>
    <property type="match status" value="1"/>
</dbReference>
<dbReference type="PROSITE" id="PS00491">
    <property type="entry name" value="PROLINE_PEPTIDASE"/>
    <property type="match status" value="1"/>
</dbReference>
<dbReference type="Pfam" id="PF01321">
    <property type="entry name" value="Creatinase_N"/>
    <property type="match status" value="1"/>
</dbReference>
<evidence type="ECO:0000256" key="2">
    <source>
        <dbReference type="ARBA" id="ARBA00008766"/>
    </source>
</evidence>
<dbReference type="InterPro" id="IPR036005">
    <property type="entry name" value="Creatinase/aminopeptidase-like"/>
</dbReference>
<dbReference type="PRINTS" id="PR00599">
    <property type="entry name" value="MAPEPTIDASE"/>
</dbReference>
<dbReference type="GO" id="GO:0046872">
    <property type="term" value="F:metal ion binding"/>
    <property type="evidence" value="ECO:0007669"/>
    <property type="project" value="UniProtKB-KW"/>
</dbReference>
<dbReference type="FunFam" id="3.90.230.10:FF:000014">
    <property type="entry name" value="Aminopeptidase P family protein"/>
    <property type="match status" value="1"/>
</dbReference>
<dbReference type="Gene3D" id="3.40.350.10">
    <property type="entry name" value="Creatinase/prolidase N-terminal domain"/>
    <property type="match status" value="1"/>
</dbReference>
<feature type="domain" description="Creatinase N-terminal" evidence="6">
    <location>
        <begin position="4"/>
        <end position="136"/>
    </location>
</feature>
<comment type="similarity">
    <text evidence="2">Belongs to the peptidase M24B family.</text>
</comment>
<dbReference type="Proteomes" id="UP000183508">
    <property type="component" value="Unassembled WGS sequence"/>
</dbReference>
<dbReference type="PANTHER" id="PTHR46112:SF3">
    <property type="entry name" value="AMINOPEPTIDASE YPDF"/>
    <property type="match status" value="1"/>
</dbReference>
<dbReference type="EMBL" id="FPBV01000012">
    <property type="protein sequence ID" value="SFU89769.1"/>
    <property type="molecule type" value="Genomic_DNA"/>
</dbReference>
<evidence type="ECO:0000259" key="6">
    <source>
        <dbReference type="Pfam" id="PF01321"/>
    </source>
</evidence>
<evidence type="ECO:0000313" key="7">
    <source>
        <dbReference type="EMBL" id="SFU89769.1"/>
    </source>
</evidence>
<evidence type="ECO:0000256" key="3">
    <source>
        <dbReference type="ARBA" id="ARBA00022723"/>
    </source>
</evidence>
<dbReference type="PANTHER" id="PTHR46112">
    <property type="entry name" value="AMINOPEPTIDASE"/>
    <property type="match status" value="1"/>
</dbReference>
<proteinExistence type="inferred from homology"/>
<protein>
    <submittedName>
        <fullName evidence="7">Xaa-Pro aminopeptidase/Xaa-Pro dipeptidase</fullName>
    </submittedName>
</protein>
<dbReference type="AlphaFoldDB" id="A0A1I7JXC1"/>
<dbReference type="InterPro" id="IPR001714">
    <property type="entry name" value="Pept_M24_MAP"/>
</dbReference>
<dbReference type="STRING" id="392015.SAMN05421543_11280"/>
<dbReference type="eggNOG" id="COG0006">
    <property type="taxonomic scope" value="Bacteria"/>
</dbReference>
<dbReference type="GO" id="GO:0004177">
    <property type="term" value="F:aminopeptidase activity"/>
    <property type="evidence" value="ECO:0007669"/>
    <property type="project" value="UniProtKB-KW"/>
</dbReference>
<dbReference type="CDD" id="cd01092">
    <property type="entry name" value="APP-like"/>
    <property type="match status" value="1"/>
</dbReference>
<evidence type="ECO:0000256" key="1">
    <source>
        <dbReference type="ARBA" id="ARBA00001936"/>
    </source>
</evidence>
<dbReference type="InterPro" id="IPR000994">
    <property type="entry name" value="Pept_M24"/>
</dbReference>
<dbReference type="InterPro" id="IPR001131">
    <property type="entry name" value="Peptidase_M24B_aminopep-P_CS"/>
</dbReference>
<evidence type="ECO:0000256" key="4">
    <source>
        <dbReference type="ARBA" id="ARBA00022801"/>
    </source>
</evidence>
<dbReference type="InterPro" id="IPR029149">
    <property type="entry name" value="Creatin/AminoP/Spt16_N"/>
</dbReference>
<name>A0A1I7JXC1_9BACL</name>
<accession>A0A1I7JXC1</accession>
<dbReference type="InterPro" id="IPR050659">
    <property type="entry name" value="Peptidase_M24B"/>
</dbReference>
<dbReference type="InterPro" id="IPR000587">
    <property type="entry name" value="Creatinase_N"/>
</dbReference>
<dbReference type="OrthoDB" id="9806388at2"/>
<keyword evidence="7" id="KW-0645">Protease</keyword>
<gene>
    <name evidence="7" type="ORF">SAMN05421543_11280</name>
</gene>
<dbReference type="Pfam" id="PF00557">
    <property type="entry name" value="Peptidase_M24"/>
    <property type="match status" value="1"/>
</dbReference>
<comment type="cofactor">
    <cofactor evidence="1">
        <name>Mn(2+)</name>
        <dbReference type="ChEBI" id="CHEBI:29035"/>
    </cofactor>
</comment>
<dbReference type="SUPFAM" id="SSF55920">
    <property type="entry name" value="Creatinase/aminopeptidase"/>
    <property type="match status" value="1"/>
</dbReference>
<keyword evidence="8" id="KW-1185">Reference proteome</keyword>
<dbReference type="RefSeq" id="WP_074953133.1">
    <property type="nucleotide sequence ID" value="NZ_FPBV01000012.1"/>
</dbReference>
<feature type="domain" description="Peptidase M24" evidence="5">
    <location>
        <begin position="145"/>
        <end position="346"/>
    </location>
</feature>
<reference evidence="8" key="1">
    <citation type="submission" date="2016-10" db="EMBL/GenBank/DDBJ databases">
        <authorList>
            <person name="Varghese N."/>
        </authorList>
    </citation>
    <scope>NUCLEOTIDE SEQUENCE [LARGE SCALE GENOMIC DNA]</scope>
    <source>
        <strain evidence="8">DSM 17980</strain>
    </source>
</reference>